<evidence type="ECO:0000313" key="2">
    <source>
        <dbReference type="Proteomes" id="UP000270296"/>
    </source>
</evidence>
<dbReference type="Proteomes" id="UP000270296">
    <property type="component" value="Unassembled WGS sequence"/>
</dbReference>
<gene>
    <name evidence="1" type="ORF">SBAD_LOCUS5281</name>
</gene>
<reference evidence="1 2" key="2">
    <citation type="submission" date="2018-11" db="EMBL/GenBank/DDBJ databases">
        <authorList>
            <consortium name="Pathogen Informatics"/>
        </authorList>
    </citation>
    <scope>NUCLEOTIDE SEQUENCE [LARGE SCALE GENOMIC DNA]</scope>
</reference>
<proteinExistence type="predicted"/>
<dbReference type="AlphaFoldDB" id="A0A183INT4"/>
<protein>
    <submittedName>
        <fullName evidence="1 3">Uncharacterized protein</fullName>
    </submittedName>
</protein>
<dbReference type="EMBL" id="UZAM01008882">
    <property type="protein sequence ID" value="VDP06806.1"/>
    <property type="molecule type" value="Genomic_DNA"/>
</dbReference>
<reference evidence="3" key="1">
    <citation type="submission" date="2016-06" db="UniProtKB">
        <authorList>
            <consortium name="WormBaseParasite"/>
        </authorList>
    </citation>
    <scope>IDENTIFICATION</scope>
</reference>
<name>A0A183INT4_9BILA</name>
<sequence length="160" mass="18307">MSEVIGWRTWQKHNMCTLATHGSKRIPQGETDCAEHCFEERDRILLGKRRINRDIAAVPSFNTGSNHRLVRVRLSFDEKIETKALQLANRRHRPMVFDEAALIAFISSDDCGMKGSCDYVYEKFAQKLRRCIKSAEAATSQRARGRISEGAERLPEKLRG</sequence>
<accession>A0A183INT4</accession>
<dbReference type="OrthoDB" id="5842760at2759"/>
<evidence type="ECO:0000313" key="3">
    <source>
        <dbReference type="WBParaSite" id="SBAD_0000549701-mRNA-1"/>
    </source>
</evidence>
<organism evidence="3">
    <name type="scientific">Soboliphyme baturini</name>
    <dbReference type="NCBI Taxonomy" id="241478"/>
    <lineage>
        <taxon>Eukaryota</taxon>
        <taxon>Metazoa</taxon>
        <taxon>Ecdysozoa</taxon>
        <taxon>Nematoda</taxon>
        <taxon>Enoplea</taxon>
        <taxon>Dorylaimia</taxon>
        <taxon>Dioctophymatida</taxon>
        <taxon>Dioctophymatoidea</taxon>
        <taxon>Soboliphymatidae</taxon>
        <taxon>Soboliphyme</taxon>
    </lineage>
</organism>
<dbReference type="WBParaSite" id="SBAD_0000549701-mRNA-1">
    <property type="protein sequence ID" value="SBAD_0000549701-mRNA-1"/>
    <property type="gene ID" value="SBAD_0000549701"/>
</dbReference>
<keyword evidence="2" id="KW-1185">Reference proteome</keyword>
<evidence type="ECO:0000313" key="1">
    <source>
        <dbReference type="EMBL" id="VDP06806.1"/>
    </source>
</evidence>